<evidence type="ECO:0000256" key="2">
    <source>
        <dbReference type="ARBA" id="ARBA00023125"/>
    </source>
</evidence>
<sequence length="187" mass="21116">MAAVLGVSRVPLREALRVLASEGLLTHRLNQGYFVAELSIDEFRQIVALLEYLETELIRTARWPSPEEVDHLRELNARLSAATSDLSSASELNREFHFAVFRLSPKKVFVSEAERYWNLAEPFRMVHVATADREEIVTQHEDLVDALAAQDRVLTIRVMNDHRRDTLASALATLTARPGSHSDRAVS</sequence>
<gene>
    <name evidence="5" type="ORF">SAMN06893097_10687</name>
</gene>
<dbReference type="Gene3D" id="1.20.120.530">
    <property type="entry name" value="GntR ligand-binding domain-like"/>
    <property type="match status" value="1"/>
</dbReference>
<dbReference type="PROSITE" id="PS50949">
    <property type="entry name" value="HTH_GNTR"/>
    <property type="match status" value="1"/>
</dbReference>
<dbReference type="InterPro" id="IPR036388">
    <property type="entry name" value="WH-like_DNA-bd_sf"/>
</dbReference>
<keyword evidence="6" id="KW-1185">Reference proteome</keyword>
<dbReference type="Gene3D" id="1.10.10.10">
    <property type="entry name" value="Winged helix-like DNA-binding domain superfamily/Winged helix DNA-binding domain"/>
    <property type="match status" value="1"/>
</dbReference>
<dbReference type="GO" id="GO:0003700">
    <property type="term" value="F:DNA-binding transcription factor activity"/>
    <property type="evidence" value="ECO:0007669"/>
    <property type="project" value="InterPro"/>
</dbReference>
<dbReference type="InterPro" id="IPR000524">
    <property type="entry name" value="Tscrpt_reg_HTH_GntR"/>
</dbReference>
<evidence type="ECO:0000256" key="1">
    <source>
        <dbReference type="ARBA" id="ARBA00023015"/>
    </source>
</evidence>
<dbReference type="SUPFAM" id="SSF46785">
    <property type="entry name" value="Winged helix' DNA-binding domain"/>
    <property type="match status" value="1"/>
</dbReference>
<evidence type="ECO:0000259" key="4">
    <source>
        <dbReference type="PROSITE" id="PS50949"/>
    </source>
</evidence>
<feature type="domain" description="HTH gntR-type" evidence="4">
    <location>
        <begin position="1"/>
        <end position="38"/>
    </location>
</feature>
<dbReference type="PANTHER" id="PTHR43537:SF45">
    <property type="entry name" value="GNTR FAMILY REGULATORY PROTEIN"/>
    <property type="match status" value="1"/>
</dbReference>
<dbReference type="AlphaFoldDB" id="A0A285EDS1"/>
<keyword evidence="2" id="KW-0238">DNA-binding</keyword>
<dbReference type="EMBL" id="OBDO01000006">
    <property type="protein sequence ID" value="SNX97137.1"/>
    <property type="molecule type" value="Genomic_DNA"/>
</dbReference>
<dbReference type="PANTHER" id="PTHR43537">
    <property type="entry name" value="TRANSCRIPTIONAL REGULATOR, GNTR FAMILY"/>
    <property type="match status" value="1"/>
</dbReference>
<dbReference type="Pfam" id="PF00392">
    <property type="entry name" value="GntR"/>
    <property type="match status" value="1"/>
</dbReference>
<organism evidence="5 6">
    <name type="scientific">Geodermatophilus sabuli</name>
    <dbReference type="NCBI Taxonomy" id="1564158"/>
    <lineage>
        <taxon>Bacteria</taxon>
        <taxon>Bacillati</taxon>
        <taxon>Actinomycetota</taxon>
        <taxon>Actinomycetes</taxon>
        <taxon>Geodermatophilales</taxon>
        <taxon>Geodermatophilaceae</taxon>
        <taxon>Geodermatophilus</taxon>
    </lineage>
</organism>
<dbReference type="Pfam" id="PF07729">
    <property type="entry name" value="FCD"/>
    <property type="match status" value="1"/>
</dbReference>
<protein>
    <submittedName>
        <fullName evidence="5">Transcriptional regulator, GntR family</fullName>
    </submittedName>
</protein>
<keyword evidence="3" id="KW-0804">Transcription</keyword>
<reference evidence="5 6" key="1">
    <citation type="submission" date="2017-09" db="EMBL/GenBank/DDBJ databases">
        <authorList>
            <person name="Ehlers B."/>
            <person name="Leendertz F.H."/>
        </authorList>
    </citation>
    <scope>NUCLEOTIDE SEQUENCE [LARGE SCALE GENOMIC DNA]</scope>
    <source>
        <strain evidence="5 6">DSM 46844</strain>
    </source>
</reference>
<name>A0A285EDS1_9ACTN</name>
<proteinExistence type="predicted"/>
<dbReference type="SUPFAM" id="SSF48008">
    <property type="entry name" value="GntR ligand-binding domain-like"/>
    <property type="match status" value="1"/>
</dbReference>
<accession>A0A285EDS1</accession>
<dbReference type="GO" id="GO:0003677">
    <property type="term" value="F:DNA binding"/>
    <property type="evidence" value="ECO:0007669"/>
    <property type="project" value="UniProtKB-KW"/>
</dbReference>
<evidence type="ECO:0000256" key="3">
    <source>
        <dbReference type="ARBA" id="ARBA00023163"/>
    </source>
</evidence>
<evidence type="ECO:0000313" key="6">
    <source>
        <dbReference type="Proteomes" id="UP000219514"/>
    </source>
</evidence>
<dbReference type="InterPro" id="IPR011711">
    <property type="entry name" value="GntR_C"/>
</dbReference>
<keyword evidence="1" id="KW-0805">Transcription regulation</keyword>
<dbReference type="InterPro" id="IPR008920">
    <property type="entry name" value="TF_FadR/GntR_C"/>
</dbReference>
<dbReference type="Proteomes" id="UP000219514">
    <property type="component" value="Unassembled WGS sequence"/>
</dbReference>
<evidence type="ECO:0000313" key="5">
    <source>
        <dbReference type="EMBL" id="SNX97137.1"/>
    </source>
</evidence>
<dbReference type="InterPro" id="IPR036390">
    <property type="entry name" value="WH_DNA-bd_sf"/>
</dbReference>
<dbReference type="SMART" id="SM00895">
    <property type="entry name" value="FCD"/>
    <property type="match status" value="1"/>
</dbReference>